<sequence length="358" mass="39606">MSIVAHLYSFFIGVDTHARNHVYSIVTNTGILVETRSFPTTSAGIKRALTWAGRRTSGDLDILWVVEGAASYGAVLTGHIAAAGYPVVEAGRMDAKARHGVGKSDELDSRRIAASVLPLDADQLRWPRHGEGVRQALRVLLAARDAMSTERTRAINSLTALVRTIDLGIDARKSLTSDQVDEIAKWRTRNEDVDLSTAREEAIRLAKRVLALNDDLQTNHDRLTELVEASPAAPLLDEPGIGPFSAAVCFTAWSHPGRVRNEAAFAALAGVNPIPASSGNTRRHRLNRGGDRQLNRALHTVIMNRMVHDERTRNYVARHYGEEPTKKSKREIKRNLKRYLARRVYKILNALDTVPRPA</sequence>
<evidence type="ECO:0000259" key="2">
    <source>
        <dbReference type="Pfam" id="PF02371"/>
    </source>
</evidence>
<protein>
    <submittedName>
        <fullName evidence="3">Transposase</fullName>
    </submittedName>
</protein>
<dbReference type="GO" id="GO:0003677">
    <property type="term" value="F:DNA binding"/>
    <property type="evidence" value="ECO:0007669"/>
    <property type="project" value="InterPro"/>
</dbReference>
<dbReference type="PANTHER" id="PTHR33055:SF16">
    <property type="entry name" value="TRANSPOSASE FOR INSERTION SEQUENCE ELEMENT IS1547"/>
    <property type="match status" value="1"/>
</dbReference>
<evidence type="ECO:0000313" key="4">
    <source>
        <dbReference type="Proteomes" id="UP000075950"/>
    </source>
</evidence>
<dbReference type="RefSeq" id="WP_062861109.1">
    <property type="nucleotide sequence ID" value="NZ_CP014869.1"/>
</dbReference>
<dbReference type="KEGG" id="bly:A2T55_04300"/>
<dbReference type="GO" id="GO:0004803">
    <property type="term" value="F:transposase activity"/>
    <property type="evidence" value="ECO:0007669"/>
    <property type="project" value="InterPro"/>
</dbReference>
<dbReference type="EMBL" id="CP014869">
    <property type="protein sequence ID" value="AMT93101.1"/>
    <property type="molecule type" value="Genomic_DNA"/>
</dbReference>
<dbReference type="GO" id="GO:0006313">
    <property type="term" value="P:DNA transposition"/>
    <property type="evidence" value="ECO:0007669"/>
    <property type="project" value="InterPro"/>
</dbReference>
<name>A0A142NM98_BRELN</name>
<dbReference type="InterPro" id="IPR002525">
    <property type="entry name" value="Transp_IS110-like_N"/>
</dbReference>
<evidence type="ECO:0000313" key="3">
    <source>
        <dbReference type="EMBL" id="AMT93101.1"/>
    </source>
</evidence>
<feature type="domain" description="Transposase IS110-like N-terminal" evidence="1">
    <location>
        <begin position="12"/>
        <end position="164"/>
    </location>
</feature>
<gene>
    <name evidence="3" type="ORF">A2T55_04300</name>
</gene>
<dbReference type="Pfam" id="PF02371">
    <property type="entry name" value="Transposase_20"/>
    <property type="match status" value="1"/>
</dbReference>
<dbReference type="AlphaFoldDB" id="A0A142NM98"/>
<dbReference type="Proteomes" id="UP000075950">
    <property type="component" value="Chromosome"/>
</dbReference>
<accession>A0A142NM98</accession>
<organism evidence="3 4">
    <name type="scientific">Brevibacterium linens</name>
    <dbReference type="NCBI Taxonomy" id="1703"/>
    <lineage>
        <taxon>Bacteria</taxon>
        <taxon>Bacillati</taxon>
        <taxon>Actinomycetota</taxon>
        <taxon>Actinomycetes</taxon>
        <taxon>Micrococcales</taxon>
        <taxon>Brevibacteriaceae</taxon>
        <taxon>Brevibacterium</taxon>
    </lineage>
</organism>
<dbReference type="PANTHER" id="PTHR33055">
    <property type="entry name" value="TRANSPOSASE FOR INSERTION SEQUENCE ELEMENT IS1111A"/>
    <property type="match status" value="1"/>
</dbReference>
<dbReference type="NCBIfam" id="NF033542">
    <property type="entry name" value="transpos_IS110"/>
    <property type="match status" value="1"/>
</dbReference>
<dbReference type="Pfam" id="PF01548">
    <property type="entry name" value="DEDD_Tnp_IS110"/>
    <property type="match status" value="1"/>
</dbReference>
<feature type="domain" description="Transposase IS116/IS110/IS902 C-terminal" evidence="2">
    <location>
        <begin position="235"/>
        <end position="316"/>
    </location>
</feature>
<dbReference type="InterPro" id="IPR047650">
    <property type="entry name" value="Transpos_IS110"/>
</dbReference>
<reference evidence="4" key="1">
    <citation type="submission" date="2016-03" db="EMBL/GenBank/DDBJ databases">
        <authorList>
            <person name="Ploux O."/>
        </authorList>
    </citation>
    <scope>NUCLEOTIDE SEQUENCE [LARGE SCALE GENOMIC DNA]</scope>
    <source>
        <strain evidence="4">BS258</strain>
    </source>
</reference>
<evidence type="ECO:0000259" key="1">
    <source>
        <dbReference type="Pfam" id="PF01548"/>
    </source>
</evidence>
<dbReference type="InterPro" id="IPR003346">
    <property type="entry name" value="Transposase_20"/>
</dbReference>
<proteinExistence type="predicted"/>